<organism evidence="2 3">
    <name type="scientific">Methanoculleus thermophilus</name>
    <dbReference type="NCBI Taxonomy" id="2200"/>
    <lineage>
        <taxon>Archaea</taxon>
        <taxon>Methanobacteriati</taxon>
        <taxon>Methanobacteriota</taxon>
        <taxon>Stenosarchaea group</taxon>
        <taxon>Methanomicrobia</taxon>
        <taxon>Methanomicrobiales</taxon>
        <taxon>Methanomicrobiaceae</taxon>
        <taxon>Methanoculleus</taxon>
    </lineage>
</organism>
<gene>
    <name evidence="2" type="ORF">SAMN04488571_10390</name>
</gene>
<proteinExistence type="predicted"/>
<keyword evidence="3" id="KW-1185">Reference proteome</keyword>
<sequence>MANKNNPITVNWVYRTFFVTVVMLLALASAGCAEPPPGGEPSWSNIFSGSAPEETQDEQDFDPGYLTPATPYPTVTSGVAGPTLSRPPEITPTPDPYVTIYNRTTQFNLSHSVEAFSFDLTAPPLIIDFEVEPKMITREKHGTSDYGKKSEGVFKQTYPSEDSWFEVTVRDRESGKIVAQDGFGKRYSADIRKRIFVGQFGNYLIQFSGNDVKVHTVMRAGGV</sequence>
<name>A0A1G8YM71_9EURY</name>
<protein>
    <submittedName>
        <fullName evidence="2">Uncharacterized protein</fullName>
    </submittedName>
</protein>
<evidence type="ECO:0000313" key="3">
    <source>
        <dbReference type="Proteomes" id="UP000326500"/>
    </source>
</evidence>
<accession>A0A1G8YM71</accession>
<dbReference type="EMBL" id="FNFT01000003">
    <property type="protein sequence ID" value="SDK03826.1"/>
    <property type="molecule type" value="Genomic_DNA"/>
</dbReference>
<dbReference type="AlphaFoldDB" id="A0A1G8YM71"/>
<evidence type="ECO:0000313" key="2">
    <source>
        <dbReference type="EMBL" id="SDK03826.1"/>
    </source>
</evidence>
<dbReference type="PROSITE" id="PS51257">
    <property type="entry name" value="PROKAR_LIPOPROTEIN"/>
    <property type="match status" value="1"/>
</dbReference>
<reference evidence="2 3" key="1">
    <citation type="submission" date="2016-10" db="EMBL/GenBank/DDBJ databases">
        <authorList>
            <person name="Varghese N."/>
            <person name="Submissions S."/>
        </authorList>
    </citation>
    <scope>NUCLEOTIDE SEQUENCE [LARGE SCALE GENOMIC DNA]</scope>
    <source>
        <strain evidence="2 3">DSM 2373</strain>
    </source>
</reference>
<dbReference type="Proteomes" id="UP000326500">
    <property type="component" value="Unassembled WGS sequence"/>
</dbReference>
<dbReference type="RefSeq" id="WP_224732754.1">
    <property type="nucleotide sequence ID" value="NZ_BCNX01000003.1"/>
</dbReference>
<evidence type="ECO:0000256" key="1">
    <source>
        <dbReference type="SAM" id="MobiDB-lite"/>
    </source>
</evidence>
<feature type="region of interest" description="Disordered" evidence="1">
    <location>
        <begin position="34"/>
        <end position="68"/>
    </location>
</feature>